<feature type="transmembrane region" description="Helical" evidence="4">
    <location>
        <begin position="191"/>
        <end position="210"/>
    </location>
</feature>
<dbReference type="InterPro" id="IPR036038">
    <property type="entry name" value="Aminotransferase-like"/>
</dbReference>
<sequence length="614" mass="69700">MFEKPANIDSVKFGQVFSNHMKEVDWHIEKGWEKPVISLLHDFSLHPASNVLHYAIELFEGMKAYRGVDNKIRIFRPEQNIQLCFGTICHHKVHPQINEEVELPTEVLLTTHKVSAVLWSNGFVVQKLTKTCPPKEICSLVKCYFCWEIIGNPQCMPKEAIFATAAMIYIILMIIHYLIKIVKRSAKLLKYVTQMILFVLMIVKRIANFVKNIILKTIRFCLKAIPKRQRNNREDIEAPKTPPVVRHNPFLYVPRSPTETIVTMSIVICLIGYVSTCSEVASISAIQESCLLESNGITCTFNQHTLITLSPQGQTSCLILKNNNNENIGMVTLTVSKVASYCKPSTLYYTREYIIKSKSSKRCRSHEISVKSHRDTIKVVNATNLDPLLSKSDVKGFVRETEISIGPENSLVKKEVIVPISFLWLTFSWNHYKVTLASMSLPTVPFLNTKFVTDYRRIAVVDASVPEQQIPGTVGDFQCRTFDDAKKFNCNFPSHACRCQILESKTNCVCQADQFQKLFNNGDQLLPVQIGGITFEGWERTVRALCHEIQSAKTFNLHFQQSKIDVTCKVQCGNSESESELKGDFAFVGHYVHSSYYIIAAEEMHAASSLGFNF</sequence>
<dbReference type="AlphaFoldDB" id="A0A914P838"/>
<dbReference type="Pfam" id="PF07245">
    <property type="entry name" value="Phlebovirus_G2"/>
    <property type="match status" value="2"/>
</dbReference>
<evidence type="ECO:0000259" key="6">
    <source>
        <dbReference type="Pfam" id="PF07245"/>
    </source>
</evidence>
<dbReference type="InterPro" id="IPR043131">
    <property type="entry name" value="BCAT-like_N"/>
</dbReference>
<protein>
    <submittedName>
        <fullName evidence="8">Branched-chain-amino-acid transaminase</fullName>
    </submittedName>
</protein>
<feature type="domain" description="Phlebovirus glycoprotein G2 fusion" evidence="6">
    <location>
        <begin position="277"/>
        <end position="365"/>
    </location>
</feature>
<evidence type="ECO:0000256" key="1">
    <source>
        <dbReference type="ARBA" id="ARBA00001933"/>
    </source>
</evidence>
<dbReference type="GO" id="GO:0009099">
    <property type="term" value="P:L-valine biosynthetic process"/>
    <property type="evidence" value="ECO:0007669"/>
    <property type="project" value="TreeGrafter"/>
</dbReference>
<dbReference type="GO" id="GO:0009098">
    <property type="term" value="P:L-leucine biosynthetic process"/>
    <property type="evidence" value="ECO:0007669"/>
    <property type="project" value="TreeGrafter"/>
</dbReference>
<keyword evidence="4" id="KW-0472">Membrane</keyword>
<dbReference type="InterPro" id="IPR005786">
    <property type="entry name" value="B_amino_transII"/>
</dbReference>
<keyword evidence="4" id="KW-1133">Transmembrane helix</keyword>
<dbReference type="WBParaSite" id="PDA_v2.g10859.t1">
    <property type="protein sequence ID" value="PDA_v2.g10859.t1"/>
    <property type="gene ID" value="PDA_v2.g10859"/>
</dbReference>
<dbReference type="GO" id="GO:0004084">
    <property type="term" value="F:branched-chain-amino-acid transaminase activity"/>
    <property type="evidence" value="ECO:0007669"/>
    <property type="project" value="InterPro"/>
</dbReference>
<evidence type="ECO:0000259" key="5">
    <source>
        <dbReference type="Pfam" id="PF07243"/>
    </source>
</evidence>
<evidence type="ECO:0000313" key="7">
    <source>
        <dbReference type="Proteomes" id="UP000887578"/>
    </source>
</evidence>
<dbReference type="InterPro" id="IPR009878">
    <property type="entry name" value="Phlebovirus_G2_fusion"/>
</dbReference>
<dbReference type="PANTHER" id="PTHR11825:SF44">
    <property type="entry name" value="BRANCHED-CHAIN-AMINO-ACID AMINOTRANSFERASE"/>
    <property type="match status" value="1"/>
</dbReference>
<comment type="cofactor">
    <cofactor evidence="1">
        <name>pyridoxal 5'-phosphate</name>
        <dbReference type="ChEBI" id="CHEBI:597326"/>
    </cofactor>
</comment>
<dbReference type="Gene3D" id="3.30.470.10">
    <property type="match status" value="1"/>
</dbReference>
<evidence type="ECO:0000256" key="2">
    <source>
        <dbReference type="ARBA" id="ARBA00009320"/>
    </source>
</evidence>
<dbReference type="SUPFAM" id="SSF56752">
    <property type="entry name" value="D-aminoacid aminotransferase-like PLP-dependent enzymes"/>
    <property type="match status" value="1"/>
</dbReference>
<accession>A0A914P838</accession>
<evidence type="ECO:0000256" key="3">
    <source>
        <dbReference type="ARBA" id="ARBA00022898"/>
    </source>
</evidence>
<reference evidence="8" key="1">
    <citation type="submission" date="2022-11" db="UniProtKB">
        <authorList>
            <consortium name="WormBaseParasite"/>
        </authorList>
    </citation>
    <scope>IDENTIFICATION</scope>
</reference>
<keyword evidence="4" id="KW-0812">Transmembrane</keyword>
<evidence type="ECO:0000313" key="8">
    <source>
        <dbReference type="WBParaSite" id="PDA_v2.g10859.t1"/>
    </source>
</evidence>
<feature type="domain" description="Phlebovirus glycoprotein G2 fusion" evidence="6">
    <location>
        <begin position="425"/>
        <end position="547"/>
    </location>
</feature>
<dbReference type="PANTHER" id="PTHR11825">
    <property type="entry name" value="SUBGROUP IIII AMINOTRANSFERASE"/>
    <property type="match status" value="1"/>
</dbReference>
<name>A0A914P838_9BILA</name>
<feature type="domain" description="Phlebovirus glycoprotein G1" evidence="5">
    <location>
        <begin position="126"/>
        <end position="224"/>
    </location>
</feature>
<organism evidence="7 8">
    <name type="scientific">Panagrolaimus davidi</name>
    <dbReference type="NCBI Taxonomy" id="227884"/>
    <lineage>
        <taxon>Eukaryota</taxon>
        <taxon>Metazoa</taxon>
        <taxon>Ecdysozoa</taxon>
        <taxon>Nematoda</taxon>
        <taxon>Chromadorea</taxon>
        <taxon>Rhabditida</taxon>
        <taxon>Tylenchina</taxon>
        <taxon>Panagrolaimomorpha</taxon>
        <taxon>Panagrolaimoidea</taxon>
        <taxon>Panagrolaimidae</taxon>
        <taxon>Panagrolaimus</taxon>
    </lineage>
</organism>
<keyword evidence="7" id="KW-1185">Reference proteome</keyword>
<proteinExistence type="inferred from homology"/>
<feature type="transmembrane region" description="Helical" evidence="4">
    <location>
        <begin position="160"/>
        <end position="179"/>
    </location>
</feature>
<dbReference type="GO" id="GO:0016020">
    <property type="term" value="C:membrane"/>
    <property type="evidence" value="ECO:0007669"/>
    <property type="project" value="InterPro"/>
</dbReference>
<dbReference type="GO" id="GO:0005739">
    <property type="term" value="C:mitochondrion"/>
    <property type="evidence" value="ECO:0007669"/>
    <property type="project" value="TreeGrafter"/>
</dbReference>
<dbReference type="Pfam" id="PF07243">
    <property type="entry name" value="Phlebovirus_G1"/>
    <property type="match status" value="1"/>
</dbReference>
<dbReference type="InterPro" id="IPR010826">
    <property type="entry name" value="Phlebovirus_G1"/>
</dbReference>
<evidence type="ECO:0000256" key="4">
    <source>
        <dbReference type="SAM" id="Phobius"/>
    </source>
</evidence>
<keyword evidence="3" id="KW-0663">Pyridoxal phosphate</keyword>
<dbReference type="Proteomes" id="UP000887578">
    <property type="component" value="Unplaced"/>
</dbReference>
<dbReference type="Gene3D" id="2.60.98.50">
    <property type="match status" value="1"/>
</dbReference>
<comment type="similarity">
    <text evidence="2">Belongs to the class-IV pyridoxal-phosphate-dependent aminotransferase family.</text>
</comment>